<evidence type="ECO:0000313" key="2">
    <source>
        <dbReference type="Proteomes" id="UP000668068"/>
    </source>
</evidence>
<comment type="caution">
    <text evidence="1">The sequence shown here is derived from an EMBL/GenBank/DDBJ whole genome shotgun (WGS) entry which is preliminary data.</text>
</comment>
<evidence type="ECO:0008006" key="3">
    <source>
        <dbReference type="Google" id="ProtNLM"/>
    </source>
</evidence>
<sequence length="519" mass="59071">MSNSYICDCELNFYPDPNENVMSSIFKQYERVIVESLITSFGLDFIVKDQHGGDVDTINNVRKIGKDENMYYKNKQNEKNYENRGEYDSNVYHSHKNYREKNKQISKEKKEGTLKDAYTGKSIGINEKSDLDHVISAKEVHEDAGRVLANLNGADLANSEENLQATNPHTNRTKKASTMDEFLDKNGHEYTEEEKRRMKEMDFKARKANEAKIAKAYYTSSKFAKDVAYSAGSVGLKMGFRQVLGFVFTEVWFTVKEEFNNLSGYFDFSELLISIGNGIKRGFENAKKKYKELLERFKEGVCSGAISSITTTLCNIFFTTAKNVVKIIRQTYASIVQAAKILLINPDKLNFGERMRAVVKVIATGASIVMGTVFSEAIEKTPIGAIPVVGEIVQTFCGTFVTGIMSCSLLYFLDRSETINKLVSKLDRLDILNTGASYYIKQSKYLDKYAAELMSIDINKFREETDLYYSFALEIENVKSEDELNIKLKNILNNIEANMPWNGDFDNFMSDKNNRLVFE</sequence>
<proteinExistence type="predicted"/>
<dbReference type="Proteomes" id="UP000668068">
    <property type="component" value="Unassembled WGS sequence"/>
</dbReference>
<gene>
    <name evidence="1" type="ORF">JJB47_01995</name>
</gene>
<accession>A0AAW4IUI8</accession>
<protein>
    <recommendedName>
        <fullName evidence="3">Cobalamin adenosyltransferase</fullName>
    </recommendedName>
</protein>
<name>A0AAW4IUI8_CLOPF</name>
<organism evidence="1 2">
    <name type="scientific">Clostridium perfringens</name>
    <dbReference type="NCBI Taxonomy" id="1502"/>
    <lineage>
        <taxon>Bacteria</taxon>
        <taxon>Bacillati</taxon>
        <taxon>Bacillota</taxon>
        <taxon>Clostridia</taxon>
        <taxon>Eubacteriales</taxon>
        <taxon>Clostridiaceae</taxon>
        <taxon>Clostridium</taxon>
    </lineage>
</organism>
<dbReference type="EMBL" id="JAENQP010000001">
    <property type="protein sequence ID" value="MBO3357550.1"/>
    <property type="molecule type" value="Genomic_DNA"/>
</dbReference>
<evidence type="ECO:0000313" key="1">
    <source>
        <dbReference type="EMBL" id="MBO3357550.1"/>
    </source>
</evidence>
<dbReference type="RefSeq" id="WP_143830595.1">
    <property type="nucleotide sequence ID" value="NZ_CABEEO010000003.1"/>
</dbReference>
<dbReference type="AlphaFoldDB" id="A0AAW4IUI8"/>
<reference evidence="1" key="1">
    <citation type="submission" date="2020-12" db="EMBL/GenBank/DDBJ databases">
        <title>Comparative genomics of Clostridium perfringens reveals patterns of host-associated phylogenetic clades and virulence factors.</title>
        <authorList>
            <person name="Smith A.H."/>
            <person name="Geier R."/>
        </authorList>
    </citation>
    <scope>NUCLEOTIDE SEQUENCE</scope>
    <source>
        <strain evidence="1">CHD30677R</strain>
    </source>
</reference>